<accession>A0A7L5BNK4</accession>
<dbReference type="KEGG" id="roy:G3A56_21775"/>
<keyword evidence="5" id="KW-1185">Reference proteome</keyword>
<evidence type="ECO:0000256" key="1">
    <source>
        <dbReference type="SAM" id="MobiDB-lite"/>
    </source>
</evidence>
<organism evidence="4 5">
    <name type="scientific">Rhizobium oryzihabitans</name>
    <dbReference type="NCBI Taxonomy" id="2267833"/>
    <lineage>
        <taxon>Bacteria</taxon>
        <taxon>Pseudomonadati</taxon>
        <taxon>Pseudomonadota</taxon>
        <taxon>Alphaproteobacteria</taxon>
        <taxon>Hyphomicrobiales</taxon>
        <taxon>Rhizobiaceae</taxon>
        <taxon>Rhizobium/Agrobacterium group</taxon>
        <taxon>Rhizobium</taxon>
    </lineage>
</organism>
<evidence type="ECO:0000313" key="5">
    <source>
        <dbReference type="Proteomes" id="UP000464865"/>
    </source>
</evidence>
<dbReference type="EMBL" id="CP048635">
    <property type="protein sequence ID" value="QIB40490.1"/>
    <property type="molecule type" value="Genomic_DNA"/>
</dbReference>
<sequence>MTRYKSLVTAMAAIIAVGTFAPLTVLPAAMAAEHQNGADDSAEFAKLNGAKLNLADAIGAAEKSIGGKAVNAALDNEQADAVFEVELMTADGSKSVSVDAMTGKVNPVADDAKGENGGENDVE</sequence>
<evidence type="ECO:0000256" key="2">
    <source>
        <dbReference type="SAM" id="SignalP"/>
    </source>
</evidence>
<reference evidence="4 5" key="1">
    <citation type="submission" date="2020-02" db="EMBL/GenBank/DDBJ databases">
        <title>Plant-Promoting Endophytic Bacterium Rhizobium oryzihabitans sp. nov., Isolated from the Root of Rice.</title>
        <authorList>
            <person name="zhao J."/>
            <person name="Zhang G."/>
        </authorList>
    </citation>
    <scope>NUCLEOTIDE SEQUENCE [LARGE SCALE GENOMIC DNA]</scope>
    <source>
        <strain evidence="4 5">M15</strain>
    </source>
</reference>
<dbReference type="AlphaFoldDB" id="A0A7L5BNK4"/>
<dbReference type="Gene3D" id="3.10.450.40">
    <property type="match status" value="1"/>
</dbReference>
<name>A0A7L5BNK4_9HYPH</name>
<gene>
    <name evidence="4" type="ORF">G3A56_21775</name>
</gene>
<proteinExistence type="predicted"/>
<evidence type="ECO:0000259" key="3">
    <source>
        <dbReference type="Pfam" id="PF03413"/>
    </source>
</evidence>
<dbReference type="InterPro" id="IPR025711">
    <property type="entry name" value="PepSY"/>
</dbReference>
<feature type="region of interest" description="Disordered" evidence="1">
    <location>
        <begin position="104"/>
        <end position="123"/>
    </location>
</feature>
<dbReference type="Pfam" id="PF03413">
    <property type="entry name" value="PepSY"/>
    <property type="match status" value="1"/>
</dbReference>
<evidence type="ECO:0000313" key="4">
    <source>
        <dbReference type="EMBL" id="QIB40490.1"/>
    </source>
</evidence>
<feature type="signal peptide" evidence="2">
    <location>
        <begin position="1"/>
        <end position="31"/>
    </location>
</feature>
<dbReference type="Proteomes" id="UP000464865">
    <property type="component" value="Chromosome M15-12"/>
</dbReference>
<protein>
    <submittedName>
        <fullName evidence="4">PepSY domain-containing protein</fullName>
    </submittedName>
</protein>
<dbReference type="RefSeq" id="WP_082185200.1">
    <property type="nucleotide sequence ID" value="NZ_CP048635.1"/>
</dbReference>
<feature type="chain" id="PRO_5029645419" evidence="2">
    <location>
        <begin position="32"/>
        <end position="123"/>
    </location>
</feature>
<feature type="domain" description="PepSY" evidence="3">
    <location>
        <begin position="51"/>
        <end position="105"/>
    </location>
</feature>
<keyword evidence="2" id="KW-0732">Signal</keyword>